<dbReference type="AlphaFoldDB" id="A0A6C0H6B7"/>
<keyword evidence="1" id="KW-0175">Coiled coil</keyword>
<dbReference type="EMBL" id="MN739881">
    <property type="protein sequence ID" value="QHT75695.1"/>
    <property type="molecule type" value="Genomic_DNA"/>
</dbReference>
<organism evidence="2">
    <name type="scientific">viral metagenome</name>
    <dbReference type="NCBI Taxonomy" id="1070528"/>
    <lineage>
        <taxon>unclassified sequences</taxon>
        <taxon>metagenomes</taxon>
        <taxon>organismal metagenomes</taxon>
    </lineage>
</organism>
<reference evidence="2" key="1">
    <citation type="journal article" date="2020" name="Nature">
        <title>Giant virus diversity and host interactions through global metagenomics.</title>
        <authorList>
            <person name="Schulz F."/>
            <person name="Roux S."/>
            <person name="Paez-Espino D."/>
            <person name="Jungbluth S."/>
            <person name="Walsh D.A."/>
            <person name="Denef V.J."/>
            <person name="McMahon K.D."/>
            <person name="Konstantinidis K.T."/>
            <person name="Eloe-Fadrosh E.A."/>
            <person name="Kyrpides N.C."/>
            <person name="Woyke T."/>
        </authorList>
    </citation>
    <scope>NUCLEOTIDE SEQUENCE</scope>
    <source>
        <strain evidence="2">GVMAG-M-3300023179-71</strain>
    </source>
</reference>
<evidence type="ECO:0000256" key="1">
    <source>
        <dbReference type="SAM" id="Coils"/>
    </source>
</evidence>
<sequence length="755" mass="90170">MNVPTILFFDLDIKIHDSFETMKIQYKPKMSIPTETSDFVFFTSFTKLDKQVIQKVNNIDLIFRQFFEKNLFYLLLGNIQPNKNVIDAVKFIDENKNKIYKPDLFLEIEQKFDILKNEQQPIIINNIQIITQLLFNPGNYLYISDDNIYTILNYSFEMNHQITPPIINITFENQSIKIGGATTDDIDNLIKNLNDNVTKNKYTTDEKKFIETINNLKNNKEDLKSRPIFNYIYSNYQTNNVAKIKVFLEVVKGKVSKNKINCISDKKYIDSFLKPKPLYTQNEFLYEPKKNNQHFPSSYFGYQSNSLDEKYRYNPEFEQKLVDYNYQKDEILFSMINYCKIIINEVFFNCIKLYKSIDNNQELISFFVFKINSKKDYPYSQDFNFIFNNPDYIDKFNQQKNNAEFIKIYFLYKYFFKYYENDFNISITNIDDIDTLLANGINTFFDNHLKSEKNNRSYLSTITIKDYYLFKTSEFIKEQKQQQEQIKQEQEQKKQQQEQKKQQIQQNINKINSIIDILNTNHNDKIKSLNSFDHNLDTFITFSHDYIYNNLITDDDNDHLLIYKRDENVINNLLYIYIQTYYYGINTYSYKKKYINNNCKKIVYNNGDDIGEINIKICDTLLFPNIDILINNFLNINFNYFNFPANKYNEPTFQSFLSNIDKLYEISGKKSKKGIILLIIKKYYKINDLNYSVDFYNTNVKDNNIIKPDDVSYYQNIFNSIISGGGGKKHSKKNKKKQKKIKIKTRKFINLLLNL</sequence>
<protein>
    <submittedName>
        <fullName evidence="2">Uncharacterized protein</fullName>
    </submittedName>
</protein>
<proteinExistence type="predicted"/>
<feature type="coiled-coil region" evidence="1">
    <location>
        <begin position="472"/>
        <end position="514"/>
    </location>
</feature>
<accession>A0A6C0H6B7</accession>
<evidence type="ECO:0000313" key="2">
    <source>
        <dbReference type="EMBL" id="QHT75695.1"/>
    </source>
</evidence>
<name>A0A6C0H6B7_9ZZZZ</name>